<dbReference type="HOGENOM" id="CLU_002934_0_2_9"/>
<keyword evidence="6" id="KW-0326">Glycosidase</keyword>
<dbReference type="PANTHER" id="PTHR10030">
    <property type="entry name" value="ALPHA-L-FUCOSIDASE"/>
    <property type="match status" value="1"/>
</dbReference>
<evidence type="ECO:0000259" key="8">
    <source>
        <dbReference type="Pfam" id="PF01120"/>
    </source>
</evidence>
<dbReference type="GO" id="GO:0016139">
    <property type="term" value="P:glycoside catabolic process"/>
    <property type="evidence" value="ECO:0007669"/>
    <property type="project" value="TreeGrafter"/>
</dbReference>
<protein>
    <recommendedName>
        <fullName evidence="3">alpha-L-fucosidase</fullName>
        <ecNumber evidence="3">3.2.1.51</ecNumber>
    </recommendedName>
</protein>
<feature type="site" description="May be important for catalysis" evidence="7">
    <location>
        <position position="266"/>
    </location>
</feature>
<dbReference type="RefSeq" id="WP_023391212.1">
    <property type="nucleotide sequence ID" value="NZ_KI535340.1"/>
</dbReference>
<evidence type="ECO:0000313" key="10">
    <source>
        <dbReference type="Proteomes" id="UP000019050"/>
    </source>
</evidence>
<comment type="function">
    <text evidence="1">Alpha-L-fucosidase is responsible for hydrolyzing the alpha-1,6-linked fucose joined to the reducing-end N-acetylglucosamine of the carbohydrate moieties of glycoproteins.</text>
</comment>
<dbReference type="InterPro" id="IPR017853">
    <property type="entry name" value="GH"/>
</dbReference>
<proteinExistence type="inferred from homology"/>
<dbReference type="GO" id="GO:0005764">
    <property type="term" value="C:lysosome"/>
    <property type="evidence" value="ECO:0007669"/>
    <property type="project" value="TreeGrafter"/>
</dbReference>
<dbReference type="SUPFAM" id="SSF51445">
    <property type="entry name" value="(Trans)glycosidases"/>
    <property type="match status" value="1"/>
</dbReference>
<feature type="domain" description="Glycoside hydrolase family 29 N-terminal" evidence="8">
    <location>
        <begin position="9"/>
        <end position="334"/>
    </location>
</feature>
<evidence type="ECO:0000256" key="2">
    <source>
        <dbReference type="ARBA" id="ARBA00007951"/>
    </source>
</evidence>
<dbReference type="OrthoDB" id="107551at2"/>
<dbReference type="EMBL" id="ACIN03000003">
    <property type="protein sequence ID" value="ESK66218.1"/>
    <property type="molecule type" value="Genomic_DNA"/>
</dbReference>
<dbReference type="PANTHER" id="PTHR10030:SF37">
    <property type="entry name" value="ALPHA-L-FUCOSIDASE-RELATED"/>
    <property type="match status" value="1"/>
</dbReference>
<dbReference type="GeneID" id="84816657"/>
<reference evidence="9" key="1">
    <citation type="submission" date="2013-06" db="EMBL/GenBank/DDBJ databases">
        <authorList>
            <person name="Weinstock G."/>
            <person name="Sodergren E."/>
            <person name="Clifton S."/>
            <person name="Fulton L."/>
            <person name="Fulton B."/>
            <person name="Courtney L."/>
            <person name="Fronick C."/>
            <person name="Harrison M."/>
            <person name="Strong C."/>
            <person name="Farmer C."/>
            <person name="Delahaunty K."/>
            <person name="Markovic C."/>
            <person name="Hall O."/>
            <person name="Minx P."/>
            <person name="Tomlinson C."/>
            <person name="Mitreva M."/>
            <person name="Nelson J."/>
            <person name="Hou S."/>
            <person name="Wollam A."/>
            <person name="Pepin K.H."/>
            <person name="Johnson M."/>
            <person name="Bhonagiri V."/>
            <person name="Nash W.E."/>
            <person name="Warren W."/>
            <person name="Chinwalla A."/>
            <person name="Mardis E.R."/>
            <person name="Wilson R.K."/>
        </authorList>
    </citation>
    <scope>NUCLEOTIDE SEQUENCE [LARGE SCALE GENOMIC DNA]</scope>
    <source>
        <strain evidence="9">ATCC 49176</strain>
    </source>
</reference>
<keyword evidence="4" id="KW-0732">Signal</keyword>
<dbReference type="Proteomes" id="UP000019050">
    <property type="component" value="Unassembled WGS sequence"/>
</dbReference>
<dbReference type="InterPro" id="IPR013780">
    <property type="entry name" value="Glyco_hydro_b"/>
</dbReference>
<dbReference type="SMART" id="SM00812">
    <property type="entry name" value="Alpha_L_fucos"/>
    <property type="match status" value="1"/>
</dbReference>
<comment type="similarity">
    <text evidence="2">Belongs to the glycosyl hydrolase 29 family.</text>
</comment>
<gene>
    <name evidence="9" type="ORF">GCWU000182_000561</name>
</gene>
<dbReference type="PIRSF" id="PIRSF001092">
    <property type="entry name" value="Alpha-L-fucosidase"/>
    <property type="match status" value="1"/>
</dbReference>
<comment type="caution">
    <text evidence="9">The sequence shown here is derived from an EMBL/GenBank/DDBJ whole genome shotgun (WGS) entry which is preliminary data.</text>
</comment>
<dbReference type="PRINTS" id="PR00741">
    <property type="entry name" value="GLHYDRLASE29"/>
</dbReference>
<evidence type="ECO:0000256" key="7">
    <source>
        <dbReference type="PIRSR" id="PIRSR001092-1"/>
    </source>
</evidence>
<dbReference type="EC" id="3.2.1.51" evidence="3"/>
<evidence type="ECO:0000256" key="5">
    <source>
        <dbReference type="ARBA" id="ARBA00022801"/>
    </source>
</evidence>
<evidence type="ECO:0000256" key="4">
    <source>
        <dbReference type="ARBA" id="ARBA00022729"/>
    </source>
</evidence>
<sequence length="436" mass="50452">MTQTLAQIMERTQWFRQARFGMFLHWGLYSIPARGEWVLSHDPGIVERYPLYLDCFNPEGYQPQEWARQAKAAGMQYMILTAKHHDGFCLFDSQWTDYKATNTPCGRDLVREFVDAARAEGLKVGLYYSLLDWHHPDYPHAGDPYHPRKHQAADPGQDFNRYVDYMHRQVEELVTQYGRLDILWFDFSYGQMCGQAWRAQELIELVRGHQPWILIDNRLETSGEGFGSIVTETISDYAGDFVSPEQVVPHEGIRNEAGNFVPWELCLTMNNNWAYHARDHHYKSSATLIHKLVECVAKEGNMLLNIGPTAQGRFPAENQAILRDFSDWMDLHAESIYGCGYADLPKPDWGYYTRKGQTIYAHLFEQPIGPLYLPGIDRDQIKRISWLNDGSELQVSDSWNIKAFPGLTFVQMGEVEHYTYLLPNQIDAVLKIELKD</sequence>
<dbReference type="Pfam" id="PF01120">
    <property type="entry name" value="Alpha_L_fucos"/>
    <property type="match status" value="1"/>
</dbReference>
<dbReference type="eggNOG" id="COG3669">
    <property type="taxonomic scope" value="Bacteria"/>
</dbReference>
<dbReference type="InterPro" id="IPR016286">
    <property type="entry name" value="FUC_metazoa-typ"/>
</dbReference>
<dbReference type="Gene3D" id="3.20.20.80">
    <property type="entry name" value="Glycosidases"/>
    <property type="match status" value="1"/>
</dbReference>
<name>W1Q4N1_ABIDE</name>
<evidence type="ECO:0000256" key="1">
    <source>
        <dbReference type="ARBA" id="ARBA00004071"/>
    </source>
</evidence>
<keyword evidence="5" id="KW-0378">Hydrolase</keyword>
<dbReference type="GO" id="GO:0006004">
    <property type="term" value="P:fucose metabolic process"/>
    <property type="evidence" value="ECO:0007669"/>
    <property type="project" value="InterPro"/>
</dbReference>
<dbReference type="STRING" id="592010.GCWU000182_000561"/>
<evidence type="ECO:0000313" key="9">
    <source>
        <dbReference type="EMBL" id="ESK66218.1"/>
    </source>
</evidence>
<dbReference type="InterPro" id="IPR000933">
    <property type="entry name" value="Glyco_hydro_29"/>
</dbReference>
<organism evidence="9 10">
    <name type="scientific">Abiotrophia defectiva ATCC 49176</name>
    <dbReference type="NCBI Taxonomy" id="592010"/>
    <lineage>
        <taxon>Bacteria</taxon>
        <taxon>Bacillati</taxon>
        <taxon>Bacillota</taxon>
        <taxon>Bacilli</taxon>
        <taxon>Lactobacillales</taxon>
        <taxon>Aerococcaceae</taxon>
        <taxon>Abiotrophia</taxon>
    </lineage>
</organism>
<dbReference type="GO" id="GO:0004560">
    <property type="term" value="F:alpha-L-fucosidase activity"/>
    <property type="evidence" value="ECO:0007669"/>
    <property type="project" value="InterPro"/>
</dbReference>
<dbReference type="Gene3D" id="2.60.40.1180">
    <property type="entry name" value="Golgi alpha-mannosidase II"/>
    <property type="match status" value="1"/>
</dbReference>
<evidence type="ECO:0000256" key="3">
    <source>
        <dbReference type="ARBA" id="ARBA00012662"/>
    </source>
</evidence>
<dbReference type="AlphaFoldDB" id="W1Q4N1"/>
<evidence type="ECO:0000256" key="6">
    <source>
        <dbReference type="ARBA" id="ARBA00023295"/>
    </source>
</evidence>
<dbReference type="InterPro" id="IPR057739">
    <property type="entry name" value="Glyco_hydro_29_N"/>
</dbReference>
<keyword evidence="10" id="KW-1185">Reference proteome</keyword>
<accession>W1Q4N1</accession>